<keyword evidence="1" id="KW-0413">Isomerase</keyword>
<dbReference type="GO" id="GO:0016853">
    <property type="term" value="F:isomerase activity"/>
    <property type="evidence" value="ECO:0007669"/>
    <property type="project" value="UniProtKB-KW"/>
</dbReference>
<dbReference type="Proteomes" id="UP001281656">
    <property type="component" value="Unassembled WGS sequence"/>
</dbReference>
<proteinExistence type="predicted"/>
<name>A0ABU4JRN4_9CLOT</name>
<keyword evidence="2" id="KW-1185">Reference proteome</keyword>
<gene>
    <name evidence="1" type="ORF">P8V03_05650</name>
</gene>
<dbReference type="EMBL" id="JARUJP010000005">
    <property type="protein sequence ID" value="MDW8800639.1"/>
    <property type="molecule type" value="Genomic_DNA"/>
</dbReference>
<dbReference type="RefSeq" id="WP_261670484.1">
    <property type="nucleotide sequence ID" value="NZ_JARUJP010000005.1"/>
</dbReference>
<comment type="caution">
    <text evidence="1">The sequence shown here is derived from an EMBL/GenBank/DDBJ whole genome shotgun (WGS) entry which is preliminary data.</text>
</comment>
<organism evidence="1 2">
    <name type="scientific">Clostridium tanneri</name>
    <dbReference type="NCBI Taxonomy" id="3037988"/>
    <lineage>
        <taxon>Bacteria</taxon>
        <taxon>Bacillati</taxon>
        <taxon>Bacillota</taxon>
        <taxon>Clostridia</taxon>
        <taxon>Eubacteriales</taxon>
        <taxon>Clostridiaceae</taxon>
        <taxon>Clostridium</taxon>
    </lineage>
</organism>
<accession>A0ABU4JRN4</accession>
<reference evidence="1 2" key="1">
    <citation type="submission" date="2023-04" db="EMBL/GenBank/DDBJ databases">
        <title>Clostridium tannerae sp. nov., isolated from the fecal material of an alpaca.</title>
        <authorList>
            <person name="Miller S."/>
            <person name="Hendry M."/>
            <person name="King J."/>
            <person name="Sankaranarayanan K."/>
            <person name="Lawson P.A."/>
        </authorList>
    </citation>
    <scope>NUCLEOTIDE SEQUENCE [LARGE SCALE GENOMIC DNA]</scope>
    <source>
        <strain evidence="1 2">A1-XYC3</strain>
    </source>
</reference>
<evidence type="ECO:0000313" key="2">
    <source>
        <dbReference type="Proteomes" id="UP001281656"/>
    </source>
</evidence>
<sequence>MGKYFTGKEERYEKIINLLCEYKGVKREELLEILKDQNCKYLFFLLIKRYGCDDMGILKRDFPSVNKNKINNNLKKAEEKLLLNRKIRDMYFEAEDLIEKVE</sequence>
<protein>
    <submittedName>
        <fullName evidence="1">Ribose-5-phosphate isomerase</fullName>
    </submittedName>
</protein>
<evidence type="ECO:0000313" key="1">
    <source>
        <dbReference type="EMBL" id="MDW8800639.1"/>
    </source>
</evidence>